<dbReference type="InterPro" id="IPR000836">
    <property type="entry name" value="PRTase_dom"/>
</dbReference>
<dbReference type="Pfam" id="PF14572">
    <property type="entry name" value="Pribosyl_synth"/>
    <property type="match status" value="1"/>
</dbReference>
<dbReference type="NCBIfam" id="TIGR01251">
    <property type="entry name" value="ribP_PPkin"/>
    <property type="match status" value="1"/>
</dbReference>
<dbReference type="EC" id="2.7.6.1" evidence="1"/>
<sequence length="327" mass="35306">MELVTKKRLTIVAGRVNQELAQEVAERLSLGLAPLPIAEFANGEIHCKYGESIRGADLFIFQSHCSTSEMSVNDALMEHLIMVDAAKRASAKRITVVAPFYGYGRQDRKAEGREPITAKLLANMFEVAGAKRIISVDLHSGQIQGFFDGPVDHLTAMPVLVDWMATNLPEDLVVVSPDAGRVKVAERYANQLHADLAIVHKRRVRGAKNTVEAKEVVGEVAGRTCVLIDDMIDTAGTICAAAEQLVERGATAVYCAATHGVFSGPAIDRLKNSVIEKVVITNTLPLPQEKCIDKIEVLSAAGIIADAIDAVFEDTSVSEIFDGQNQS</sequence>
<dbReference type="Gene3D" id="3.40.50.2020">
    <property type="match status" value="2"/>
</dbReference>
<evidence type="ECO:0000256" key="4">
    <source>
        <dbReference type="ARBA" id="ARBA00022727"/>
    </source>
</evidence>
<dbReference type="CDD" id="cd06223">
    <property type="entry name" value="PRTases_typeI"/>
    <property type="match status" value="1"/>
</dbReference>
<dbReference type="GO" id="GO:0009156">
    <property type="term" value="P:ribonucleoside monophosphate biosynthetic process"/>
    <property type="evidence" value="ECO:0007669"/>
    <property type="project" value="InterPro"/>
</dbReference>
<evidence type="ECO:0000256" key="7">
    <source>
        <dbReference type="ARBA" id="ARBA00022840"/>
    </source>
</evidence>
<evidence type="ECO:0000256" key="6">
    <source>
        <dbReference type="ARBA" id="ARBA00022777"/>
    </source>
</evidence>
<proteinExistence type="inferred from homology"/>
<comment type="catalytic activity">
    <reaction evidence="9">
        <text>D-ribose 5-phosphate + ATP = 5-phospho-alpha-D-ribose 1-diphosphate + AMP + H(+)</text>
        <dbReference type="Rhea" id="RHEA:15609"/>
        <dbReference type="ChEBI" id="CHEBI:15378"/>
        <dbReference type="ChEBI" id="CHEBI:30616"/>
        <dbReference type="ChEBI" id="CHEBI:58017"/>
        <dbReference type="ChEBI" id="CHEBI:78346"/>
        <dbReference type="ChEBI" id="CHEBI:456215"/>
        <dbReference type="EC" id="2.7.6.1"/>
    </reaction>
</comment>
<keyword evidence="5" id="KW-0547">Nucleotide-binding</keyword>
<dbReference type="EMBL" id="CAEZXS010000001">
    <property type="protein sequence ID" value="CAB4683998.1"/>
    <property type="molecule type" value="Genomic_DNA"/>
</dbReference>
<feature type="domain" description="Ribose-phosphate pyrophosphokinase N-terminal" evidence="10">
    <location>
        <begin position="10"/>
        <end position="129"/>
    </location>
</feature>
<dbReference type="SUPFAM" id="SSF53271">
    <property type="entry name" value="PRTase-like"/>
    <property type="match status" value="1"/>
</dbReference>
<keyword evidence="3" id="KW-0479">Metal-binding</keyword>
<dbReference type="InterPro" id="IPR029057">
    <property type="entry name" value="PRTase-like"/>
</dbReference>
<gene>
    <name evidence="11" type="ORF">UFOPK2582_00006</name>
    <name evidence="12" type="ORF">UFOPK3046_00149</name>
    <name evidence="13" type="ORF">UFOPK4173_00134</name>
    <name evidence="14" type="ORF">UFOPK4354_00090</name>
</gene>
<dbReference type="EMBL" id="CAFAAQ010000006">
    <property type="protein sequence ID" value="CAB4794592.1"/>
    <property type="molecule type" value="Genomic_DNA"/>
</dbReference>
<dbReference type="GO" id="GO:0006164">
    <property type="term" value="P:purine nucleotide biosynthetic process"/>
    <property type="evidence" value="ECO:0007669"/>
    <property type="project" value="TreeGrafter"/>
</dbReference>
<dbReference type="SMART" id="SM01400">
    <property type="entry name" value="Pribosyltran_N"/>
    <property type="match status" value="1"/>
</dbReference>
<dbReference type="EMBL" id="CAFBPW010000007">
    <property type="protein sequence ID" value="CAB5024696.1"/>
    <property type="molecule type" value="Genomic_DNA"/>
</dbReference>
<keyword evidence="4" id="KW-0545">Nucleotide biosynthesis</keyword>
<evidence type="ECO:0000256" key="3">
    <source>
        <dbReference type="ARBA" id="ARBA00022723"/>
    </source>
</evidence>
<dbReference type="PANTHER" id="PTHR10210">
    <property type="entry name" value="RIBOSE-PHOSPHATE DIPHOSPHOKINASE FAMILY MEMBER"/>
    <property type="match status" value="1"/>
</dbReference>
<dbReference type="GO" id="GO:0004749">
    <property type="term" value="F:ribose phosphate diphosphokinase activity"/>
    <property type="evidence" value="ECO:0007669"/>
    <property type="project" value="UniProtKB-EC"/>
</dbReference>
<evidence type="ECO:0000256" key="8">
    <source>
        <dbReference type="ARBA" id="ARBA00022842"/>
    </source>
</evidence>
<evidence type="ECO:0000256" key="5">
    <source>
        <dbReference type="ARBA" id="ARBA00022741"/>
    </source>
</evidence>
<evidence type="ECO:0000256" key="1">
    <source>
        <dbReference type="ARBA" id="ARBA00013247"/>
    </source>
</evidence>
<evidence type="ECO:0000313" key="12">
    <source>
        <dbReference type="EMBL" id="CAB4794592.1"/>
    </source>
</evidence>
<dbReference type="EMBL" id="CAFBQW010000005">
    <property type="protein sequence ID" value="CAB5059855.1"/>
    <property type="molecule type" value="Genomic_DNA"/>
</dbReference>
<organism evidence="11">
    <name type="scientific">freshwater metagenome</name>
    <dbReference type="NCBI Taxonomy" id="449393"/>
    <lineage>
        <taxon>unclassified sequences</taxon>
        <taxon>metagenomes</taxon>
        <taxon>ecological metagenomes</taxon>
    </lineage>
</organism>
<dbReference type="PANTHER" id="PTHR10210:SF41">
    <property type="entry name" value="RIBOSE-PHOSPHATE PYROPHOSPHOKINASE 1, CHLOROPLASTIC"/>
    <property type="match status" value="1"/>
</dbReference>
<keyword evidence="7" id="KW-0067">ATP-binding</keyword>
<dbReference type="GO" id="GO:0016301">
    <property type="term" value="F:kinase activity"/>
    <property type="evidence" value="ECO:0007669"/>
    <property type="project" value="UniProtKB-KW"/>
</dbReference>
<accession>A0A6J6NGB5</accession>
<dbReference type="FunFam" id="3.40.50.2020:FF:000014">
    <property type="entry name" value="Ribose-phosphate pyrophosphokinase 1"/>
    <property type="match status" value="1"/>
</dbReference>
<dbReference type="GO" id="GO:0005524">
    <property type="term" value="F:ATP binding"/>
    <property type="evidence" value="ECO:0007669"/>
    <property type="project" value="UniProtKB-KW"/>
</dbReference>
<dbReference type="GO" id="GO:0006015">
    <property type="term" value="P:5-phosphoribose 1-diphosphate biosynthetic process"/>
    <property type="evidence" value="ECO:0007669"/>
    <property type="project" value="TreeGrafter"/>
</dbReference>
<dbReference type="GO" id="GO:0005737">
    <property type="term" value="C:cytoplasm"/>
    <property type="evidence" value="ECO:0007669"/>
    <property type="project" value="TreeGrafter"/>
</dbReference>
<name>A0A6J6NGB5_9ZZZZ</name>
<evidence type="ECO:0000256" key="2">
    <source>
        <dbReference type="ARBA" id="ARBA00022679"/>
    </source>
</evidence>
<evidence type="ECO:0000313" key="11">
    <source>
        <dbReference type="EMBL" id="CAB4683998.1"/>
    </source>
</evidence>
<evidence type="ECO:0000313" key="13">
    <source>
        <dbReference type="EMBL" id="CAB5024696.1"/>
    </source>
</evidence>
<protein>
    <recommendedName>
        <fullName evidence="1">ribose-phosphate diphosphokinase</fullName>
        <ecNumber evidence="1">2.7.6.1</ecNumber>
    </recommendedName>
</protein>
<dbReference type="GO" id="GO:0002189">
    <property type="term" value="C:ribose phosphate diphosphokinase complex"/>
    <property type="evidence" value="ECO:0007669"/>
    <property type="project" value="TreeGrafter"/>
</dbReference>
<dbReference type="AlphaFoldDB" id="A0A6J6NGB5"/>
<dbReference type="NCBIfam" id="NF002844">
    <property type="entry name" value="PRK03092.1"/>
    <property type="match status" value="1"/>
</dbReference>
<dbReference type="HAMAP" id="MF_00583_B">
    <property type="entry name" value="RibP_PPkinase_B"/>
    <property type="match status" value="1"/>
</dbReference>
<dbReference type="NCBIfam" id="NF002320">
    <property type="entry name" value="PRK01259.1"/>
    <property type="match status" value="1"/>
</dbReference>
<keyword evidence="8" id="KW-0460">Magnesium</keyword>
<evidence type="ECO:0000259" key="10">
    <source>
        <dbReference type="Pfam" id="PF13793"/>
    </source>
</evidence>
<reference evidence="11" key="1">
    <citation type="submission" date="2020-05" db="EMBL/GenBank/DDBJ databases">
        <authorList>
            <person name="Chiriac C."/>
            <person name="Salcher M."/>
            <person name="Ghai R."/>
            <person name="Kavagutti S V."/>
        </authorList>
    </citation>
    <scope>NUCLEOTIDE SEQUENCE</scope>
</reference>
<keyword evidence="6" id="KW-0418">Kinase</keyword>
<evidence type="ECO:0000313" key="14">
    <source>
        <dbReference type="EMBL" id="CAB5059855.1"/>
    </source>
</evidence>
<dbReference type="FunFam" id="3.40.50.2020:FF:000002">
    <property type="entry name" value="Ribose-phosphate pyrophosphokinase"/>
    <property type="match status" value="1"/>
</dbReference>
<dbReference type="InterPro" id="IPR037515">
    <property type="entry name" value="Rib-P_diPkinase_bac"/>
</dbReference>
<dbReference type="InterPro" id="IPR005946">
    <property type="entry name" value="Rib-P_diPkinase"/>
</dbReference>
<evidence type="ECO:0000256" key="9">
    <source>
        <dbReference type="ARBA" id="ARBA00049535"/>
    </source>
</evidence>
<dbReference type="InterPro" id="IPR029099">
    <property type="entry name" value="Pribosyltran_N"/>
</dbReference>
<dbReference type="PROSITE" id="PS00114">
    <property type="entry name" value="PRPP_SYNTHASE"/>
    <property type="match status" value="1"/>
</dbReference>
<dbReference type="Pfam" id="PF13793">
    <property type="entry name" value="Pribosyltran_N"/>
    <property type="match status" value="1"/>
</dbReference>
<dbReference type="GO" id="GO:0000287">
    <property type="term" value="F:magnesium ion binding"/>
    <property type="evidence" value="ECO:0007669"/>
    <property type="project" value="InterPro"/>
</dbReference>
<keyword evidence="2" id="KW-0808">Transferase</keyword>
<dbReference type="InterPro" id="IPR000842">
    <property type="entry name" value="PRib_PP_synth_CS"/>
</dbReference>